<dbReference type="InterPro" id="IPR008972">
    <property type="entry name" value="Cupredoxin"/>
</dbReference>
<dbReference type="GO" id="GO:0005507">
    <property type="term" value="F:copper ion binding"/>
    <property type="evidence" value="ECO:0007669"/>
    <property type="project" value="InterPro"/>
</dbReference>
<accession>A0A1F8F5V1</accession>
<dbReference type="SUPFAM" id="SSF49503">
    <property type="entry name" value="Cupredoxins"/>
    <property type="match status" value="1"/>
</dbReference>
<proteinExistence type="predicted"/>
<feature type="signal peptide" evidence="1">
    <location>
        <begin position="1"/>
        <end position="28"/>
    </location>
</feature>
<sequence length="132" mass="14546">MKINRSRLSLLFGMALMMVGGLLNNSTAAPREIKISIGKKNVFVVAGSKTSEIHVKAGEVVLLTFTVSKRDEDVSHTFTVNEFKDQGWDIELEEGTKSYKLVVPDKPGTYEFLCAIKCGPGHDDMKGKLVIE</sequence>
<feature type="domain" description="EfeO-type cupredoxin-like" evidence="2">
    <location>
        <begin position="31"/>
        <end position="131"/>
    </location>
</feature>
<name>A0A1F8F5V1_9BACT</name>
<organism evidence="3 4">
    <name type="scientific">Candidatus Yanofskybacteria bacterium RIFCSPHIGHO2_01_FULL_45_42</name>
    <dbReference type="NCBI Taxonomy" id="1802671"/>
    <lineage>
        <taxon>Bacteria</taxon>
        <taxon>Candidatus Yanofskyibacteriota</taxon>
    </lineage>
</organism>
<dbReference type="PROSITE" id="PS00078">
    <property type="entry name" value="COX2"/>
    <property type="match status" value="1"/>
</dbReference>
<evidence type="ECO:0000313" key="3">
    <source>
        <dbReference type="EMBL" id="OGN08513.1"/>
    </source>
</evidence>
<comment type="caution">
    <text evidence="3">The sequence shown here is derived from an EMBL/GenBank/DDBJ whole genome shotgun (WGS) entry which is preliminary data.</text>
</comment>
<dbReference type="EMBL" id="MGJL01000003">
    <property type="protein sequence ID" value="OGN08513.1"/>
    <property type="molecule type" value="Genomic_DNA"/>
</dbReference>
<dbReference type="InterPro" id="IPR028096">
    <property type="entry name" value="EfeO_Cupredoxin"/>
</dbReference>
<dbReference type="InterPro" id="IPR001505">
    <property type="entry name" value="Copper_CuA"/>
</dbReference>
<gene>
    <name evidence="3" type="ORF">A2750_02200</name>
</gene>
<dbReference type="Gene3D" id="2.60.40.420">
    <property type="entry name" value="Cupredoxins - blue copper proteins"/>
    <property type="match status" value="1"/>
</dbReference>
<dbReference type="Proteomes" id="UP000178023">
    <property type="component" value="Unassembled WGS sequence"/>
</dbReference>
<dbReference type="Pfam" id="PF13473">
    <property type="entry name" value="Cupredoxin_1"/>
    <property type="match status" value="1"/>
</dbReference>
<keyword evidence="1" id="KW-0732">Signal</keyword>
<evidence type="ECO:0000313" key="4">
    <source>
        <dbReference type="Proteomes" id="UP000178023"/>
    </source>
</evidence>
<dbReference type="AlphaFoldDB" id="A0A1F8F5V1"/>
<feature type="chain" id="PRO_5009535483" description="EfeO-type cupredoxin-like domain-containing protein" evidence="1">
    <location>
        <begin position="29"/>
        <end position="132"/>
    </location>
</feature>
<evidence type="ECO:0000259" key="2">
    <source>
        <dbReference type="Pfam" id="PF13473"/>
    </source>
</evidence>
<evidence type="ECO:0000256" key="1">
    <source>
        <dbReference type="SAM" id="SignalP"/>
    </source>
</evidence>
<reference evidence="3 4" key="1">
    <citation type="journal article" date="2016" name="Nat. Commun.">
        <title>Thousands of microbial genomes shed light on interconnected biogeochemical processes in an aquifer system.</title>
        <authorList>
            <person name="Anantharaman K."/>
            <person name="Brown C.T."/>
            <person name="Hug L.A."/>
            <person name="Sharon I."/>
            <person name="Castelle C.J."/>
            <person name="Probst A.J."/>
            <person name="Thomas B.C."/>
            <person name="Singh A."/>
            <person name="Wilkins M.J."/>
            <person name="Karaoz U."/>
            <person name="Brodie E.L."/>
            <person name="Williams K.H."/>
            <person name="Hubbard S.S."/>
            <person name="Banfield J.F."/>
        </authorList>
    </citation>
    <scope>NUCLEOTIDE SEQUENCE [LARGE SCALE GENOMIC DNA]</scope>
</reference>
<protein>
    <recommendedName>
        <fullName evidence="2">EfeO-type cupredoxin-like domain-containing protein</fullName>
    </recommendedName>
</protein>